<accession>G0LB12</accession>
<keyword evidence="2" id="KW-1185">Reference proteome</keyword>
<proteinExistence type="predicted"/>
<dbReference type="STRING" id="63186.ZOBELLIA_1670"/>
<evidence type="ECO:0000313" key="2">
    <source>
        <dbReference type="Proteomes" id="UP000008898"/>
    </source>
</evidence>
<dbReference type="Proteomes" id="UP000008898">
    <property type="component" value="Chromosome"/>
</dbReference>
<evidence type="ECO:0000313" key="1">
    <source>
        <dbReference type="EMBL" id="CAZ95724.1"/>
    </source>
</evidence>
<reference evidence="1 2" key="2">
    <citation type="journal article" date="2012" name="Environ. Microbiol.">
        <title>Characterization of the first alginolytic operons in a marine bacterium: from their emergence in marine Flavobacteriia to their independent transfers to marine Proteobacteria and human gut Bacteroides.</title>
        <authorList>
            <person name="Thomas F."/>
            <person name="Barbeyron T."/>
            <person name="Tonon T."/>
            <person name="Genicot S."/>
            <person name="Czjzek M."/>
            <person name="Michel G."/>
        </authorList>
    </citation>
    <scope>NUCLEOTIDE SEQUENCE [LARGE SCALE GENOMIC DNA]</scope>
    <source>
        <strain evidence="2">DSM 12802 / CCUG 47099 / CIP 106680 / NCIMB 13871 / Dsij</strain>
    </source>
</reference>
<gene>
    <name evidence="1" type="ordered locus">zobellia_1670</name>
</gene>
<dbReference type="KEGG" id="zga:ZOBELLIA_1670"/>
<name>G0LB12_ZOBGA</name>
<dbReference type="AlphaFoldDB" id="G0LB12"/>
<sequence>MACKWTNMKYSSSWGIAPKSVKDTLENPRVLP</sequence>
<dbReference type="HOGENOM" id="CLU_3392145_0_0_10"/>
<organism evidence="1 2">
    <name type="scientific">Zobellia galactanivorans (strain DSM 12802 / CCUG 47099 / CIP 106680 / NCIMB 13871 / Dsij)</name>
    <dbReference type="NCBI Taxonomy" id="63186"/>
    <lineage>
        <taxon>Bacteria</taxon>
        <taxon>Pseudomonadati</taxon>
        <taxon>Bacteroidota</taxon>
        <taxon>Flavobacteriia</taxon>
        <taxon>Flavobacteriales</taxon>
        <taxon>Flavobacteriaceae</taxon>
        <taxon>Zobellia</taxon>
    </lineage>
</organism>
<dbReference type="EMBL" id="FP476056">
    <property type="protein sequence ID" value="CAZ95724.1"/>
    <property type="molecule type" value="Genomic_DNA"/>
</dbReference>
<reference evidence="2" key="1">
    <citation type="submission" date="2009-07" db="EMBL/GenBank/DDBJ databases">
        <title>Complete genome sequence of Zobellia galactanivorans Dsij.</title>
        <authorList>
            <consortium name="Genoscope - CEA"/>
        </authorList>
    </citation>
    <scope>NUCLEOTIDE SEQUENCE [LARGE SCALE GENOMIC DNA]</scope>
    <source>
        <strain evidence="2">DSM 12802 / CCUG 47099 / CIP 106680 / NCIMB 13871 / Dsij</strain>
    </source>
</reference>
<protein>
    <submittedName>
        <fullName evidence="1">Uncharacterized protein</fullName>
    </submittedName>
</protein>